<feature type="transmembrane region" description="Helical" evidence="8">
    <location>
        <begin position="380"/>
        <end position="400"/>
    </location>
</feature>
<dbReference type="InterPro" id="IPR029020">
    <property type="entry name" value="Ammonium/urea_transptr"/>
</dbReference>
<dbReference type="KEGG" id="sclo:SCLO_1008300"/>
<evidence type="ECO:0000256" key="6">
    <source>
        <dbReference type="ARBA" id="ARBA00023136"/>
    </source>
</evidence>
<evidence type="ECO:0000313" key="11">
    <source>
        <dbReference type="EMBL" id="BAV63870.1"/>
    </source>
</evidence>
<name>A0A1E1F031_9SPHN</name>
<dbReference type="GO" id="GO:0008519">
    <property type="term" value="F:ammonium channel activity"/>
    <property type="evidence" value="ECO:0007669"/>
    <property type="project" value="InterPro"/>
</dbReference>
<evidence type="ECO:0000256" key="7">
    <source>
        <dbReference type="ARBA" id="ARBA00023177"/>
    </source>
</evidence>
<dbReference type="GO" id="GO:0005886">
    <property type="term" value="C:plasma membrane"/>
    <property type="evidence" value="ECO:0007669"/>
    <property type="project" value="TreeGrafter"/>
</dbReference>
<evidence type="ECO:0000256" key="4">
    <source>
        <dbReference type="ARBA" id="ARBA00022692"/>
    </source>
</evidence>
<feature type="transmembrane region" description="Helical" evidence="8">
    <location>
        <begin position="155"/>
        <end position="177"/>
    </location>
</feature>
<feature type="transmembrane region" description="Helical" evidence="8">
    <location>
        <begin position="189"/>
        <end position="210"/>
    </location>
</feature>
<organism evidence="11 12">
    <name type="scientific">Sphingobium cloacae</name>
    <dbReference type="NCBI Taxonomy" id="120107"/>
    <lineage>
        <taxon>Bacteria</taxon>
        <taxon>Pseudomonadati</taxon>
        <taxon>Pseudomonadota</taxon>
        <taxon>Alphaproteobacteria</taxon>
        <taxon>Sphingomonadales</taxon>
        <taxon>Sphingomonadaceae</taxon>
        <taxon>Sphingobium</taxon>
    </lineage>
</organism>
<comment type="subcellular location">
    <subcellularLocation>
        <location evidence="1">Membrane</location>
        <topology evidence="1">Multi-pass membrane protein</topology>
    </subcellularLocation>
</comment>
<keyword evidence="5 8" id="KW-1133">Transmembrane helix</keyword>
<feature type="transmembrane region" description="Helical" evidence="8">
    <location>
        <begin position="73"/>
        <end position="95"/>
    </location>
</feature>
<dbReference type="SUPFAM" id="SSF111352">
    <property type="entry name" value="Ammonium transporter"/>
    <property type="match status" value="1"/>
</dbReference>
<dbReference type="EMBL" id="AP017655">
    <property type="protein sequence ID" value="BAV63870.1"/>
    <property type="molecule type" value="Genomic_DNA"/>
</dbReference>
<feature type="transmembrane region" description="Helical" evidence="8">
    <location>
        <begin position="222"/>
        <end position="246"/>
    </location>
</feature>
<dbReference type="InterPro" id="IPR001905">
    <property type="entry name" value="Ammonium_transpt"/>
</dbReference>
<keyword evidence="4 8" id="KW-0812">Transmembrane</keyword>
<protein>
    <submittedName>
        <fullName evidence="11">Ammonium transporter</fullName>
    </submittedName>
</protein>
<evidence type="ECO:0000256" key="5">
    <source>
        <dbReference type="ARBA" id="ARBA00022989"/>
    </source>
</evidence>
<dbReference type="Pfam" id="PF00909">
    <property type="entry name" value="Ammonium_transp"/>
    <property type="match status" value="1"/>
</dbReference>
<evidence type="ECO:0000256" key="3">
    <source>
        <dbReference type="ARBA" id="ARBA00022448"/>
    </source>
</evidence>
<feature type="signal peptide" evidence="9">
    <location>
        <begin position="1"/>
        <end position="28"/>
    </location>
</feature>
<dbReference type="Gene3D" id="1.10.3430.10">
    <property type="entry name" value="Ammonium transporter AmtB like domains"/>
    <property type="match status" value="1"/>
</dbReference>
<sequence length="430" mass="42636">MKQPVFPMRPLIALPFAMALLTPQAAFAQDIAADSGDTAWMMLCAMLVLLAALPGVALRLAGAASVRNALSAVAGNMGVAASVSLAWAMAGYSLVYAAGDAWLGGIGNLMLAHLAALRDGMTVPESAFVLFQMSLALFAACLAGGAVVGRGRAGWLTLFAPLWLLLVYVPIAHWTWGGGWLANVGVMDFAGGLVVHVCAGFSALSLGLIAGKRAPGKTDAHAPLLGMAGGALIWLGSAGSIGGWALGATDDAATAILNGHFAACAGALGWIALDRLLGGRATATGAVAGALAGIAAGAASAALVGAGGAMLIGAVAAAICRGIGGVPGRLTDDPARIFVLHGIGGVAGVLLLPVFVLPVLGGVGFESGIGLGGALLSQAIGVIVVALWSMAGTAIAAFLISMALPLRASPEDEENGLDAALHGEQAWDFR</sequence>
<keyword evidence="12" id="KW-1185">Reference proteome</keyword>
<evidence type="ECO:0000256" key="9">
    <source>
        <dbReference type="SAM" id="SignalP"/>
    </source>
</evidence>
<dbReference type="InterPro" id="IPR018047">
    <property type="entry name" value="Ammonium_transpt_CS"/>
</dbReference>
<feature type="transmembrane region" description="Helical" evidence="8">
    <location>
        <begin position="309"/>
        <end position="326"/>
    </location>
</feature>
<dbReference type="Proteomes" id="UP000218272">
    <property type="component" value="Chromosome SCLO_1"/>
</dbReference>
<evidence type="ECO:0000256" key="2">
    <source>
        <dbReference type="ARBA" id="ARBA00005887"/>
    </source>
</evidence>
<feature type="chain" id="PRO_5009112467" evidence="9">
    <location>
        <begin position="29"/>
        <end position="430"/>
    </location>
</feature>
<dbReference type="AlphaFoldDB" id="A0A1E1F031"/>
<dbReference type="PANTHER" id="PTHR43029:SF10">
    <property type="entry name" value="AMMONIUM TRANSPORTER MEP2"/>
    <property type="match status" value="1"/>
</dbReference>
<feature type="transmembrane region" description="Helical" evidence="8">
    <location>
        <begin position="38"/>
        <end position="61"/>
    </location>
</feature>
<keyword evidence="6 8" id="KW-0472">Membrane</keyword>
<dbReference type="PROSITE" id="PS01219">
    <property type="entry name" value="AMMONIUM_TRANSP"/>
    <property type="match status" value="1"/>
</dbReference>
<evidence type="ECO:0000256" key="8">
    <source>
        <dbReference type="SAM" id="Phobius"/>
    </source>
</evidence>
<keyword evidence="7" id="KW-0924">Ammonia transport</keyword>
<feature type="transmembrane region" description="Helical" evidence="8">
    <location>
        <begin position="252"/>
        <end position="273"/>
    </location>
</feature>
<reference evidence="11 12" key="1">
    <citation type="submission" date="2016-10" db="EMBL/GenBank/DDBJ databases">
        <title>Complete Genome Sequence of the Nonylphenol-Degrading Bacterium Sphingobium cloacae JCM 10874T.</title>
        <authorList>
            <person name="Ootsuka M."/>
            <person name="Nishizawa T."/>
            <person name="Ohta H."/>
        </authorList>
    </citation>
    <scope>NUCLEOTIDE SEQUENCE [LARGE SCALE GENOMIC DNA]</scope>
    <source>
        <strain evidence="11 12">JCM 10874</strain>
    </source>
</reference>
<feature type="transmembrane region" description="Helical" evidence="8">
    <location>
        <begin position="285"/>
        <end position="303"/>
    </location>
</feature>
<evidence type="ECO:0000256" key="1">
    <source>
        <dbReference type="ARBA" id="ARBA00004141"/>
    </source>
</evidence>
<proteinExistence type="inferred from homology"/>
<evidence type="ECO:0000313" key="12">
    <source>
        <dbReference type="Proteomes" id="UP000218272"/>
    </source>
</evidence>
<evidence type="ECO:0000259" key="10">
    <source>
        <dbReference type="Pfam" id="PF00909"/>
    </source>
</evidence>
<keyword evidence="9" id="KW-0732">Signal</keyword>
<comment type="similarity">
    <text evidence="2">Belongs to the ammonia transporter channel (TC 1.A.11.2) family.</text>
</comment>
<gene>
    <name evidence="11" type="ORF">SCLO_1008300</name>
</gene>
<feature type="transmembrane region" description="Helical" evidence="8">
    <location>
        <begin position="338"/>
        <end position="360"/>
    </location>
</feature>
<dbReference type="PANTHER" id="PTHR43029">
    <property type="entry name" value="AMMONIUM TRANSPORTER MEP2"/>
    <property type="match status" value="1"/>
</dbReference>
<dbReference type="InterPro" id="IPR024041">
    <property type="entry name" value="NH4_transpt_AmtB-like_dom"/>
</dbReference>
<keyword evidence="3" id="KW-0813">Transport</keyword>
<accession>A0A1E1F031</accession>
<feature type="transmembrane region" description="Helical" evidence="8">
    <location>
        <begin position="127"/>
        <end position="148"/>
    </location>
</feature>
<feature type="domain" description="Ammonium transporter AmtB-like" evidence="10">
    <location>
        <begin position="39"/>
        <end position="426"/>
    </location>
</feature>